<feature type="transmembrane region" description="Helical" evidence="9">
    <location>
        <begin position="388"/>
        <end position="407"/>
    </location>
</feature>
<sequence length="655" mass="70874">MIRWKRPRRRTADPKHYGKGSPMMHEASNSALIAFVIYTIAVFALAVLSNRYARGKEFVGEYFLGSRGFGVWAFALTFAATNASGGSFMGFPALIYTHGWSLAFWISGFMVLPLLSMGLIGKRINQVARHCDAVTIPEILGARYGSKQVGLVATALLVLFMFFYLLAQFKAGGKILSVLLADEPAFQSLSAGVSRISTNLPWINQASGDYLVCLVVFSVAVIVYVVYGGFRAVVWTDVMQGIVMFVGVVLMLVLALRQIGGLESATRQMARMTPPEHGQATVRSDPPAAEEIVLPKGTWIKQSGTAFRLAKLTVIPRGRASAANVPVLIITTPEENDKLRSDDVIGELERDFGIALSLSIQERTPYASGAGQAGVYLTNPGPSVTGEFGFLAIGTAISFFIFWPFGATGQPANMVRLMAFKSSRTLRVSIVTVSVYYAVIYLSLVVIFCCGRVLLPGMEIDPDRTMPDLATRLTANAGVPWMAGLLVAAPFAAVMSSVDSFLLLLSSSVVRDIYQQHIHPGAPERTLKRLSYAVTLVVGVIAVLMVVNPPTYLQDLIVFASGGLAACFLVPMVLTLYWSRMTSSGTIAGMLGGTLMHLGLTCWGYIAAGQFRAYEFLGLNPFLWDLAASFIAAIGVSLLGRTNPLRTDRFFPNQA</sequence>
<evidence type="ECO:0000256" key="2">
    <source>
        <dbReference type="ARBA" id="ARBA00006434"/>
    </source>
</evidence>
<evidence type="ECO:0000256" key="3">
    <source>
        <dbReference type="ARBA" id="ARBA00022448"/>
    </source>
</evidence>
<accession>A0A5M6D1A4</accession>
<gene>
    <name evidence="10" type="ORF">FYK55_24025</name>
</gene>
<dbReference type="GO" id="GO:0005886">
    <property type="term" value="C:plasma membrane"/>
    <property type="evidence" value="ECO:0007669"/>
    <property type="project" value="TreeGrafter"/>
</dbReference>
<evidence type="ECO:0008006" key="12">
    <source>
        <dbReference type="Google" id="ProtNLM"/>
    </source>
</evidence>
<keyword evidence="11" id="KW-1185">Reference proteome</keyword>
<name>A0A5M6D1A4_9BACT</name>
<dbReference type="PANTHER" id="PTHR48086">
    <property type="entry name" value="SODIUM/PROLINE SYMPORTER-RELATED"/>
    <property type="match status" value="1"/>
</dbReference>
<dbReference type="InterPro" id="IPR001734">
    <property type="entry name" value="Na/solute_symporter"/>
</dbReference>
<dbReference type="InterPro" id="IPR038377">
    <property type="entry name" value="Na/Glc_symporter_sf"/>
</dbReference>
<proteinExistence type="inferred from homology"/>
<dbReference type="Pfam" id="PF00474">
    <property type="entry name" value="SSF"/>
    <property type="match status" value="3"/>
</dbReference>
<feature type="transmembrane region" description="Helical" evidence="9">
    <location>
        <begin position="556"/>
        <end position="578"/>
    </location>
</feature>
<dbReference type="PANTHER" id="PTHR48086:SF4">
    <property type="entry name" value="SODIUM_PANTOTHENATE SYMPORTER"/>
    <property type="match status" value="1"/>
</dbReference>
<evidence type="ECO:0000313" key="10">
    <source>
        <dbReference type="EMBL" id="KAA5539409.1"/>
    </source>
</evidence>
<feature type="region of interest" description="Disordered" evidence="8">
    <location>
        <begin position="1"/>
        <end position="23"/>
    </location>
</feature>
<reference evidence="10 11" key="1">
    <citation type="submission" date="2019-08" db="EMBL/GenBank/DDBJ databases">
        <authorList>
            <person name="Dhanesh K."/>
            <person name="Kumar G."/>
            <person name="Sasikala C."/>
            <person name="Venkata Ramana C."/>
        </authorList>
    </citation>
    <scope>NUCLEOTIDE SEQUENCE [LARGE SCALE GENOMIC DNA]</scope>
    <source>
        <strain evidence="10 11">JC645</strain>
    </source>
</reference>
<organism evidence="10 11">
    <name type="scientific">Roseiconus nitratireducens</name>
    <dbReference type="NCBI Taxonomy" id="2605748"/>
    <lineage>
        <taxon>Bacteria</taxon>
        <taxon>Pseudomonadati</taxon>
        <taxon>Planctomycetota</taxon>
        <taxon>Planctomycetia</taxon>
        <taxon>Pirellulales</taxon>
        <taxon>Pirellulaceae</taxon>
        <taxon>Roseiconus</taxon>
    </lineage>
</organism>
<dbReference type="Gene3D" id="1.20.1730.10">
    <property type="entry name" value="Sodium/glucose cotransporter"/>
    <property type="match status" value="1"/>
</dbReference>
<keyword evidence="3" id="KW-0813">Transport</keyword>
<evidence type="ECO:0000256" key="7">
    <source>
        <dbReference type="RuleBase" id="RU362091"/>
    </source>
</evidence>
<dbReference type="AlphaFoldDB" id="A0A5M6D1A4"/>
<dbReference type="PROSITE" id="PS50283">
    <property type="entry name" value="NA_SOLUT_SYMP_3"/>
    <property type="match status" value="1"/>
</dbReference>
<dbReference type="EMBL" id="VWOX01000019">
    <property type="protein sequence ID" value="KAA5539409.1"/>
    <property type="molecule type" value="Genomic_DNA"/>
</dbReference>
<feature type="transmembrane region" description="Helical" evidence="9">
    <location>
        <begin position="481"/>
        <end position="510"/>
    </location>
</feature>
<keyword evidence="5 9" id="KW-1133">Transmembrane helix</keyword>
<evidence type="ECO:0000256" key="9">
    <source>
        <dbReference type="SAM" id="Phobius"/>
    </source>
</evidence>
<protein>
    <recommendedName>
        <fullName evidence="12">Sodium/pantothenate symporter</fullName>
    </recommendedName>
</protein>
<evidence type="ECO:0000256" key="1">
    <source>
        <dbReference type="ARBA" id="ARBA00004141"/>
    </source>
</evidence>
<keyword evidence="4 9" id="KW-0812">Transmembrane</keyword>
<comment type="subcellular location">
    <subcellularLocation>
        <location evidence="1">Membrane</location>
        <topology evidence="1">Multi-pass membrane protein</topology>
    </subcellularLocation>
</comment>
<evidence type="ECO:0000256" key="5">
    <source>
        <dbReference type="ARBA" id="ARBA00022989"/>
    </source>
</evidence>
<feature type="transmembrane region" description="Helical" evidence="9">
    <location>
        <begin position="102"/>
        <end position="120"/>
    </location>
</feature>
<evidence type="ECO:0000256" key="8">
    <source>
        <dbReference type="SAM" id="MobiDB-lite"/>
    </source>
</evidence>
<feature type="transmembrane region" description="Helical" evidence="9">
    <location>
        <begin position="585"/>
        <end position="606"/>
    </location>
</feature>
<feature type="transmembrane region" description="Helical" evidence="9">
    <location>
        <begin position="622"/>
        <end position="640"/>
    </location>
</feature>
<feature type="transmembrane region" description="Helical" evidence="9">
    <location>
        <begin position="149"/>
        <end position="167"/>
    </location>
</feature>
<feature type="transmembrane region" description="Helical" evidence="9">
    <location>
        <begin position="69"/>
        <end position="96"/>
    </location>
</feature>
<dbReference type="InterPro" id="IPR050277">
    <property type="entry name" value="Sodium:Solute_Symporter"/>
</dbReference>
<dbReference type="Proteomes" id="UP000324479">
    <property type="component" value="Unassembled WGS sequence"/>
</dbReference>
<feature type="transmembrane region" description="Helical" evidence="9">
    <location>
        <begin position="428"/>
        <end position="455"/>
    </location>
</feature>
<feature type="transmembrane region" description="Helical" evidence="9">
    <location>
        <begin position="530"/>
        <end position="550"/>
    </location>
</feature>
<evidence type="ECO:0000313" key="11">
    <source>
        <dbReference type="Proteomes" id="UP000324479"/>
    </source>
</evidence>
<comment type="similarity">
    <text evidence="2 7">Belongs to the sodium:solute symporter (SSF) (TC 2.A.21) family.</text>
</comment>
<comment type="caution">
    <text evidence="10">The sequence shown here is derived from an EMBL/GenBank/DDBJ whole genome shotgun (WGS) entry which is preliminary data.</text>
</comment>
<dbReference type="GO" id="GO:0015233">
    <property type="term" value="F:pantothenate transmembrane transporter activity"/>
    <property type="evidence" value="ECO:0007669"/>
    <property type="project" value="TreeGrafter"/>
</dbReference>
<feature type="transmembrane region" description="Helical" evidence="9">
    <location>
        <begin position="242"/>
        <end position="260"/>
    </location>
</feature>
<feature type="transmembrane region" description="Helical" evidence="9">
    <location>
        <begin position="209"/>
        <end position="230"/>
    </location>
</feature>
<evidence type="ECO:0000256" key="6">
    <source>
        <dbReference type="ARBA" id="ARBA00023136"/>
    </source>
</evidence>
<keyword evidence="6 9" id="KW-0472">Membrane</keyword>
<feature type="transmembrane region" description="Helical" evidence="9">
    <location>
        <begin position="30"/>
        <end position="48"/>
    </location>
</feature>
<evidence type="ECO:0000256" key="4">
    <source>
        <dbReference type="ARBA" id="ARBA00022692"/>
    </source>
</evidence>